<feature type="binding site" evidence="7">
    <location>
        <position position="163"/>
    </location>
    <ligand>
        <name>3-phosphoshikimate</name>
        <dbReference type="ChEBI" id="CHEBI:145989"/>
    </ligand>
</feature>
<comment type="catalytic activity">
    <reaction evidence="6">
        <text>3-phosphoshikimate + phosphoenolpyruvate = 5-O-(1-carboxyvinyl)-3-phosphoshikimate + phosphate</text>
        <dbReference type="Rhea" id="RHEA:21256"/>
        <dbReference type="ChEBI" id="CHEBI:43474"/>
        <dbReference type="ChEBI" id="CHEBI:57701"/>
        <dbReference type="ChEBI" id="CHEBI:58702"/>
        <dbReference type="ChEBI" id="CHEBI:145989"/>
        <dbReference type="EC" id="2.5.1.19"/>
    </reaction>
    <physiologicalReaction direction="left-to-right" evidence="6">
        <dbReference type="Rhea" id="RHEA:21257"/>
    </physiologicalReaction>
</comment>
<evidence type="ECO:0000256" key="4">
    <source>
        <dbReference type="ARBA" id="ARBA00022679"/>
    </source>
</evidence>
<organism evidence="9 10">
    <name type="scientific">Dialister pneumosintes</name>
    <dbReference type="NCBI Taxonomy" id="39950"/>
    <lineage>
        <taxon>Bacteria</taxon>
        <taxon>Bacillati</taxon>
        <taxon>Bacillota</taxon>
        <taxon>Negativicutes</taxon>
        <taxon>Veillonellales</taxon>
        <taxon>Veillonellaceae</taxon>
        <taxon>Dialister</taxon>
    </lineage>
</organism>
<dbReference type="SUPFAM" id="SSF55205">
    <property type="entry name" value="EPT/RTPC-like"/>
    <property type="match status" value="1"/>
</dbReference>
<comment type="subunit">
    <text evidence="7">Monomer.</text>
</comment>
<keyword evidence="7" id="KW-0963">Cytoplasm</keyword>
<dbReference type="KEGG" id="dpn:BCB69_05740"/>
<dbReference type="InterPro" id="IPR006264">
    <property type="entry name" value="EPSP_synthase"/>
</dbReference>
<dbReference type="PIRSF" id="PIRSF000505">
    <property type="entry name" value="EPSPS"/>
    <property type="match status" value="1"/>
</dbReference>
<accession>A0A1B3WET2</accession>
<name>A0A1B3WET2_9FIRM</name>
<evidence type="ECO:0000256" key="1">
    <source>
        <dbReference type="ARBA" id="ARBA00004811"/>
    </source>
</evidence>
<dbReference type="Pfam" id="PF00275">
    <property type="entry name" value="EPSP_synthase"/>
    <property type="match status" value="1"/>
</dbReference>
<dbReference type="InterPro" id="IPR036968">
    <property type="entry name" value="Enolpyruvate_Tfrase_sf"/>
</dbReference>
<evidence type="ECO:0000313" key="9">
    <source>
        <dbReference type="EMBL" id="AOH39483.1"/>
    </source>
</evidence>
<keyword evidence="3 7" id="KW-0028">Amino-acid biosynthesis</keyword>
<dbReference type="STRING" id="39950.BCB69_05740"/>
<dbReference type="UniPathway" id="UPA00053">
    <property type="reaction ID" value="UER00089"/>
</dbReference>
<dbReference type="InterPro" id="IPR023193">
    <property type="entry name" value="EPSP_synthase_CS"/>
</dbReference>
<feature type="binding site" evidence="7">
    <location>
        <position position="305"/>
    </location>
    <ligand>
        <name>3-phosphoshikimate</name>
        <dbReference type="ChEBI" id="CHEBI:145989"/>
    </ligand>
</feature>
<keyword evidence="4 7" id="KW-0808">Transferase</keyword>
<evidence type="ECO:0000313" key="10">
    <source>
        <dbReference type="Proteomes" id="UP000094757"/>
    </source>
</evidence>
<feature type="domain" description="Enolpyruvate transferase" evidence="8">
    <location>
        <begin position="8"/>
        <end position="412"/>
    </location>
</feature>
<gene>
    <name evidence="7" type="primary">aroA</name>
    <name evidence="9" type="ORF">BCB69_05740</name>
</gene>
<evidence type="ECO:0000259" key="8">
    <source>
        <dbReference type="Pfam" id="PF00275"/>
    </source>
</evidence>
<dbReference type="EMBL" id="CP017037">
    <property type="protein sequence ID" value="AOH39483.1"/>
    <property type="molecule type" value="Genomic_DNA"/>
</dbReference>
<dbReference type="PANTHER" id="PTHR21090">
    <property type="entry name" value="AROM/DEHYDROQUINATE SYNTHASE"/>
    <property type="match status" value="1"/>
</dbReference>
<feature type="binding site" evidence="7">
    <location>
        <position position="165"/>
    </location>
    <ligand>
        <name>phosphoenolpyruvate</name>
        <dbReference type="ChEBI" id="CHEBI:58702"/>
    </ligand>
</feature>
<dbReference type="EC" id="2.5.1.19" evidence="7"/>
<dbReference type="PANTHER" id="PTHR21090:SF5">
    <property type="entry name" value="PENTAFUNCTIONAL AROM POLYPEPTIDE"/>
    <property type="match status" value="1"/>
</dbReference>
<keyword evidence="5 7" id="KW-0057">Aromatic amino acid biosynthesis</keyword>
<dbReference type="Gene3D" id="3.65.10.10">
    <property type="entry name" value="Enolpyruvate transferase domain"/>
    <property type="match status" value="2"/>
</dbReference>
<comment type="pathway">
    <text evidence="1 7">Metabolic intermediate biosynthesis; chorismate biosynthesis; chorismate from D-erythrose 4-phosphate and phosphoenolpyruvate: step 6/7.</text>
</comment>
<feature type="binding site" evidence="7">
    <location>
        <position position="378"/>
    </location>
    <ligand>
        <name>phosphoenolpyruvate</name>
        <dbReference type="ChEBI" id="CHEBI:58702"/>
    </ligand>
</feature>
<dbReference type="Proteomes" id="UP000094757">
    <property type="component" value="Chromosome"/>
</dbReference>
<feature type="binding site" evidence="7">
    <location>
        <position position="336"/>
    </location>
    <ligand>
        <name>phosphoenolpyruvate</name>
        <dbReference type="ChEBI" id="CHEBI:58702"/>
    </ligand>
</feature>
<dbReference type="PROSITE" id="PS00885">
    <property type="entry name" value="EPSP_SYNTHASE_2"/>
    <property type="match status" value="1"/>
</dbReference>
<comment type="subcellular location">
    <subcellularLocation>
        <location evidence="7">Cytoplasm</location>
    </subcellularLocation>
</comment>
<dbReference type="CDD" id="cd01556">
    <property type="entry name" value="EPSP_synthase"/>
    <property type="match status" value="1"/>
</dbReference>
<feature type="binding site" evidence="7">
    <location>
        <position position="124"/>
    </location>
    <ligand>
        <name>phosphoenolpyruvate</name>
        <dbReference type="ChEBI" id="CHEBI:58702"/>
    </ligand>
</feature>
<comment type="caution">
    <text evidence="7">Lacks conserved residue(s) required for the propagation of feature annotation.</text>
</comment>
<feature type="binding site" evidence="7">
    <location>
        <position position="96"/>
    </location>
    <ligand>
        <name>phosphoenolpyruvate</name>
        <dbReference type="ChEBI" id="CHEBI:58702"/>
    </ligand>
</feature>
<dbReference type="InterPro" id="IPR001986">
    <property type="entry name" value="Enolpyruvate_Tfrase_dom"/>
</dbReference>
<dbReference type="GO" id="GO:0008652">
    <property type="term" value="P:amino acid biosynthetic process"/>
    <property type="evidence" value="ECO:0007669"/>
    <property type="project" value="UniProtKB-KW"/>
</dbReference>
<dbReference type="GO" id="GO:0005737">
    <property type="term" value="C:cytoplasm"/>
    <property type="evidence" value="ECO:0007669"/>
    <property type="project" value="UniProtKB-SubCell"/>
</dbReference>
<evidence type="ECO:0000256" key="2">
    <source>
        <dbReference type="ARBA" id="ARBA00009948"/>
    </source>
</evidence>
<protein>
    <recommendedName>
        <fullName evidence="7">3-phosphoshikimate 1-carboxyvinyltransferase</fullName>
        <ecNumber evidence="7">2.5.1.19</ecNumber>
    </recommendedName>
    <alternativeName>
        <fullName evidence="7">5-enolpyruvylshikimate-3-phosphate synthase</fullName>
        <shortName evidence="7">EPSP synthase</shortName>
        <shortName evidence="7">EPSPS</shortName>
    </alternativeName>
</protein>
<dbReference type="GO" id="GO:0003866">
    <property type="term" value="F:3-phosphoshikimate 1-carboxyvinyltransferase activity"/>
    <property type="evidence" value="ECO:0007669"/>
    <property type="project" value="UniProtKB-UniRule"/>
</dbReference>
<evidence type="ECO:0000256" key="7">
    <source>
        <dbReference type="HAMAP-Rule" id="MF_00210"/>
    </source>
</evidence>
<dbReference type="RefSeq" id="WP_069177274.1">
    <property type="nucleotide sequence ID" value="NZ_CP017037.1"/>
</dbReference>
<feature type="binding site" evidence="7">
    <location>
        <position position="20"/>
    </location>
    <ligand>
        <name>3-phosphoshikimate</name>
        <dbReference type="ChEBI" id="CHEBI:145989"/>
    </ligand>
</feature>
<feature type="binding site" evidence="7">
    <location>
        <position position="404"/>
    </location>
    <ligand>
        <name>phosphoenolpyruvate</name>
        <dbReference type="ChEBI" id="CHEBI:58702"/>
    </ligand>
</feature>
<feature type="binding site" evidence="7">
    <location>
        <position position="332"/>
    </location>
    <ligand>
        <name>3-phosphoshikimate</name>
        <dbReference type="ChEBI" id="CHEBI:145989"/>
    </ligand>
</feature>
<dbReference type="NCBIfam" id="TIGR01356">
    <property type="entry name" value="aroA"/>
    <property type="match status" value="1"/>
</dbReference>
<feature type="binding site" evidence="7">
    <location>
        <position position="165"/>
    </location>
    <ligand>
        <name>3-phosphoshikimate</name>
        <dbReference type="ChEBI" id="CHEBI:145989"/>
    </ligand>
</feature>
<evidence type="ECO:0000256" key="3">
    <source>
        <dbReference type="ARBA" id="ARBA00022605"/>
    </source>
</evidence>
<dbReference type="InterPro" id="IPR013792">
    <property type="entry name" value="RNA3'P_cycl/enolpyr_Trfase_a/b"/>
</dbReference>
<comment type="function">
    <text evidence="7">Catalyzes the transfer of the enolpyruvyl moiety of phosphoenolpyruvate (PEP) to the 5-hydroxyl of shikimate-3-phosphate (S3P) to produce enolpyruvyl shikimate-3-phosphate and inorganic phosphate.</text>
</comment>
<feature type="active site" description="Proton acceptor" evidence="7">
    <location>
        <position position="305"/>
    </location>
</feature>
<dbReference type="AlphaFoldDB" id="A0A1B3WET2"/>
<comment type="similarity">
    <text evidence="2 7">Belongs to the EPSP synthase family.</text>
</comment>
<evidence type="ECO:0000256" key="6">
    <source>
        <dbReference type="ARBA" id="ARBA00044633"/>
    </source>
</evidence>
<reference evidence="10" key="1">
    <citation type="submission" date="2016-08" db="EMBL/GenBank/DDBJ databases">
        <authorList>
            <person name="Holder M.E."/>
            <person name="Ajami N.J."/>
            <person name="Petrosino J.F."/>
        </authorList>
    </citation>
    <scope>NUCLEOTIDE SEQUENCE [LARGE SCALE GENOMIC DNA]</scope>
    <source>
        <strain evidence="10">F0677</strain>
    </source>
</reference>
<proteinExistence type="inferred from homology"/>
<dbReference type="GO" id="GO:0009423">
    <property type="term" value="P:chorismate biosynthetic process"/>
    <property type="evidence" value="ECO:0007669"/>
    <property type="project" value="UniProtKB-UniRule"/>
</dbReference>
<feature type="binding site" evidence="7">
    <location>
        <position position="25"/>
    </location>
    <ligand>
        <name>3-phosphoshikimate</name>
        <dbReference type="ChEBI" id="CHEBI:145989"/>
    </ligand>
</feature>
<evidence type="ECO:0000256" key="5">
    <source>
        <dbReference type="ARBA" id="ARBA00023141"/>
    </source>
</evidence>
<sequence>MNIKITPSFLQGKIEIPSSKSEAHRLCIGAALAEGTSYIENITLSNDIETTMHILSAWGATFSCIEKKNNGKYIYKIQGGLSTKKGVVEVDCMESGSTLRFCIPLGLFLNKEMKYDRQGHLAQRPIYPYVDCLKKAIFLEEEKTLLVKGSIVPSVYTLPGNSSSQFFTGLFMVCPLLDGNSIINIIPPLESSSYLAVTKQCLSLFGISISKENTYTYKIEGNQTYKNGKFRISGDDSQSTFWIAAASLYGDISIQGLSKNSLQGDAVFQKFISQMNGKLYWNQEELCIKETLLTAYNFDVSDCPDLFPVLAVVCALSKGKSIIKGVSRVRLKECDRVHAMTVELSKIGAKIKENAEEVIIEGVSSFSGGVVSSWNDHRIAMALAVASCRCKKELLIEQAECVNKSYPLFWKDFQKLGGYIKKV</sequence>
<feature type="binding site" evidence="7">
    <location>
        <position position="164"/>
    </location>
    <ligand>
        <name>3-phosphoshikimate</name>
        <dbReference type="ChEBI" id="CHEBI:145989"/>
    </ligand>
</feature>
<feature type="binding site" evidence="7">
    <location>
        <position position="191"/>
    </location>
    <ligand>
        <name>3-phosphoshikimate</name>
        <dbReference type="ChEBI" id="CHEBI:145989"/>
    </ligand>
</feature>
<dbReference type="GO" id="GO:0009073">
    <property type="term" value="P:aromatic amino acid family biosynthetic process"/>
    <property type="evidence" value="ECO:0007669"/>
    <property type="project" value="UniProtKB-KW"/>
</dbReference>
<dbReference type="HAMAP" id="MF_00210">
    <property type="entry name" value="EPSP_synth"/>
    <property type="match status" value="1"/>
</dbReference>
<feature type="binding site" evidence="7">
    <location>
        <position position="20"/>
    </location>
    <ligand>
        <name>phosphoenolpyruvate</name>
        <dbReference type="ChEBI" id="CHEBI:58702"/>
    </ligand>
</feature>
<feature type="binding site" evidence="7">
    <location>
        <position position="21"/>
    </location>
    <ligand>
        <name>3-phosphoshikimate</name>
        <dbReference type="ChEBI" id="CHEBI:145989"/>
    </ligand>
</feature>